<evidence type="ECO:0000256" key="1">
    <source>
        <dbReference type="SAM" id="SignalP"/>
    </source>
</evidence>
<reference evidence="2 3" key="1">
    <citation type="submission" date="2020-04" db="EMBL/GenBank/DDBJ databases">
        <authorList>
            <person name="Wallbank WR R."/>
            <person name="Pardo Diaz C."/>
            <person name="Kozak K."/>
            <person name="Martin S."/>
            <person name="Jiggins C."/>
            <person name="Moest M."/>
            <person name="Warren A I."/>
            <person name="Byers J.R.P. K."/>
            <person name="Montejo-Kovacevich G."/>
            <person name="Yen C E."/>
        </authorList>
    </citation>
    <scope>NUCLEOTIDE SEQUENCE [LARGE SCALE GENOMIC DNA]</scope>
</reference>
<feature type="signal peptide" evidence="1">
    <location>
        <begin position="1"/>
        <end position="15"/>
    </location>
</feature>
<evidence type="ECO:0000313" key="2">
    <source>
        <dbReference type="EMBL" id="CAB3225297.1"/>
    </source>
</evidence>
<dbReference type="AlphaFoldDB" id="A0A8S0Z1H8"/>
<keyword evidence="1" id="KW-0732">Signal</keyword>
<organism evidence="2 3">
    <name type="scientific">Arctia plantaginis</name>
    <name type="common">Wood tiger moth</name>
    <name type="synonym">Phalaena plantaginis</name>
    <dbReference type="NCBI Taxonomy" id="874455"/>
    <lineage>
        <taxon>Eukaryota</taxon>
        <taxon>Metazoa</taxon>
        <taxon>Ecdysozoa</taxon>
        <taxon>Arthropoda</taxon>
        <taxon>Hexapoda</taxon>
        <taxon>Insecta</taxon>
        <taxon>Pterygota</taxon>
        <taxon>Neoptera</taxon>
        <taxon>Endopterygota</taxon>
        <taxon>Lepidoptera</taxon>
        <taxon>Glossata</taxon>
        <taxon>Ditrysia</taxon>
        <taxon>Noctuoidea</taxon>
        <taxon>Erebidae</taxon>
        <taxon>Arctiinae</taxon>
        <taxon>Arctia</taxon>
    </lineage>
</organism>
<dbReference type="OrthoDB" id="7429110at2759"/>
<proteinExistence type="predicted"/>
<comment type="caution">
    <text evidence="2">The sequence shown here is derived from an EMBL/GenBank/DDBJ whole genome shotgun (WGS) entry which is preliminary data.</text>
</comment>
<sequence length="211" mass="24630">MLASFFIMFIPMAKCTVPGTFFWKPRLGIDLAIPTTEPEVKILLPTLENIETGVAVIFEGYQAGVTFIALASGLTSGDYYPHLNPLSAFYYTNAYRWFLRHISLIPFWVGGTGGHYCDTHKIWKRRFYYMDEFVPKWLQKILVFVKKESWDQELSDFKRFKKYAEPAFGKHFRYPSKIFNDFQSEYTKETVEDMSISLDTVEEKLSSESIE</sequence>
<accession>A0A8S0Z1H8</accession>
<dbReference type="Proteomes" id="UP000494106">
    <property type="component" value="Unassembled WGS sequence"/>
</dbReference>
<dbReference type="EMBL" id="CADEBC010000205">
    <property type="protein sequence ID" value="CAB3225297.1"/>
    <property type="molecule type" value="Genomic_DNA"/>
</dbReference>
<keyword evidence="3" id="KW-1185">Reference proteome</keyword>
<gene>
    <name evidence="2" type="ORF">APLA_LOCUS2449</name>
</gene>
<feature type="chain" id="PRO_5035785166" evidence="1">
    <location>
        <begin position="16"/>
        <end position="211"/>
    </location>
</feature>
<protein>
    <submittedName>
        <fullName evidence="2">Uncharacterized protein</fullName>
    </submittedName>
</protein>
<name>A0A8S0Z1H8_ARCPL</name>
<evidence type="ECO:0000313" key="3">
    <source>
        <dbReference type="Proteomes" id="UP000494106"/>
    </source>
</evidence>